<proteinExistence type="predicted"/>
<evidence type="ECO:0000313" key="1">
    <source>
        <dbReference type="EMBL" id="JAD86056.1"/>
    </source>
</evidence>
<name>A0A0A9DE24_ARUDO</name>
<reference evidence="1" key="2">
    <citation type="journal article" date="2015" name="Data Brief">
        <title>Shoot transcriptome of the giant reed, Arundo donax.</title>
        <authorList>
            <person name="Barrero R.A."/>
            <person name="Guerrero F.D."/>
            <person name="Moolhuijzen P."/>
            <person name="Goolsby J.A."/>
            <person name="Tidwell J."/>
            <person name="Bellgard S.E."/>
            <person name="Bellgard M.I."/>
        </authorList>
    </citation>
    <scope>NUCLEOTIDE SEQUENCE</scope>
    <source>
        <tissue evidence="1">Shoot tissue taken approximately 20 cm above the soil surface</tissue>
    </source>
</reference>
<sequence length="63" mass="6772">MYGRPSLSRLATLATDALTLPPTPRSALARLEILSRCLRRRHALAPCLLHGVLLLATAAPSAR</sequence>
<protein>
    <submittedName>
        <fullName evidence="1">Uncharacterized protein</fullName>
    </submittedName>
</protein>
<reference evidence="1" key="1">
    <citation type="submission" date="2014-09" db="EMBL/GenBank/DDBJ databases">
        <authorList>
            <person name="Magalhaes I.L.F."/>
            <person name="Oliveira U."/>
            <person name="Santos F.R."/>
            <person name="Vidigal T.H.D.A."/>
            <person name="Brescovit A.D."/>
            <person name="Santos A.J."/>
        </authorList>
    </citation>
    <scope>NUCLEOTIDE SEQUENCE</scope>
    <source>
        <tissue evidence="1">Shoot tissue taken approximately 20 cm above the soil surface</tissue>
    </source>
</reference>
<dbReference type="AlphaFoldDB" id="A0A0A9DE24"/>
<organism evidence="1">
    <name type="scientific">Arundo donax</name>
    <name type="common">Giant reed</name>
    <name type="synonym">Donax arundinaceus</name>
    <dbReference type="NCBI Taxonomy" id="35708"/>
    <lineage>
        <taxon>Eukaryota</taxon>
        <taxon>Viridiplantae</taxon>
        <taxon>Streptophyta</taxon>
        <taxon>Embryophyta</taxon>
        <taxon>Tracheophyta</taxon>
        <taxon>Spermatophyta</taxon>
        <taxon>Magnoliopsida</taxon>
        <taxon>Liliopsida</taxon>
        <taxon>Poales</taxon>
        <taxon>Poaceae</taxon>
        <taxon>PACMAD clade</taxon>
        <taxon>Arundinoideae</taxon>
        <taxon>Arundineae</taxon>
        <taxon>Arundo</taxon>
    </lineage>
</organism>
<dbReference type="EMBL" id="GBRH01211839">
    <property type="protein sequence ID" value="JAD86056.1"/>
    <property type="molecule type" value="Transcribed_RNA"/>
</dbReference>
<accession>A0A0A9DE24</accession>